<feature type="region of interest" description="Disordered" evidence="1">
    <location>
        <begin position="476"/>
        <end position="503"/>
    </location>
</feature>
<dbReference type="InterPro" id="IPR007844">
    <property type="entry name" value="AsmA"/>
</dbReference>
<dbReference type="PANTHER" id="PTHR30441:SF4">
    <property type="entry name" value="PROTEIN ASMA"/>
    <property type="match status" value="1"/>
</dbReference>
<reference evidence="3 4" key="1">
    <citation type="submission" date="2021-03" db="EMBL/GenBank/DDBJ databases">
        <authorList>
            <person name="So Y."/>
        </authorList>
    </citation>
    <scope>NUCLEOTIDE SEQUENCE [LARGE SCALE GENOMIC DNA]</scope>
    <source>
        <strain evidence="3 4">PWR1</strain>
    </source>
</reference>
<dbReference type="EMBL" id="JAGIYZ010000001">
    <property type="protein sequence ID" value="MBP0462622.1"/>
    <property type="molecule type" value="Genomic_DNA"/>
</dbReference>
<feature type="compositionally biased region" description="Low complexity" evidence="1">
    <location>
        <begin position="476"/>
        <end position="488"/>
    </location>
</feature>
<protein>
    <submittedName>
        <fullName evidence="3">AsmA family protein</fullName>
    </submittedName>
</protein>
<proteinExistence type="predicted"/>
<evidence type="ECO:0000256" key="1">
    <source>
        <dbReference type="SAM" id="MobiDB-lite"/>
    </source>
</evidence>
<evidence type="ECO:0000313" key="3">
    <source>
        <dbReference type="EMBL" id="MBP0462622.1"/>
    </source>
</evidence>
<dbReference type="InterPro" id="IPR052894">
    <property type="entry name" value="AsmA-related"/>
</dbReference>
<keyword evidence="4" id="KW-1185">Reference proteome</keyword>
<sequence>MPRAARRALLALAALLLLAGGGIVALTVALDAGALTPRLVAAIEGATGRAATLGGVSLRPGLTPRVSAADVTLANIEGGSRPEMARIRRLEASIALLPLLRGEVTFDRIAIEGAEILLERAADGTPNWVLARPAAPAAQAAPAPAPSEPRPARRIAIAEILVTDSRVTLPDARLGTLALAEARVTGIGGEAPARIAARGTLHGTALTLDAEAPLPPPAGTPWPIKASLAAGANRIAAEGRMLGDIALAAALPEPAALLPLLRAIAPGIAPPPLIPPIEARLALGPGFAPGALSVTLGAMDLGTLAPGLSLARATLAMAAPGQPAEIVVEGRKDALPFRATLGLDAIAPLLPGAAETPLALRLLAEAGGARLTATGRVARPRAREGLALQLSFAAPDIEALAPLLVAPPPLGEISGEARIEAASLAGPFRIASFRIASAPLAAEGALTLRPGTPLGIEGRIAASRIDIDTLARRGAAAAERPAPAARPAAPGPAPAPAPTAADTRVIPDIPLPLALPRAYRGRLDLSADTLRVDGADWRALRAAVEFRDDALRVTSFAATTPGGPVRGEVTLDARASPPALAFALRSEGPGLDLGALQRARGAPAGLDGRAEVAIDLRGRGPTLRAVAASLSGEFGLAMIEGRIAGGGRLRLGADLLALLLPGQQQGGVPIRCLALRLSAEEGLATSEALLIETTAGRIDGVLAMNLREETIAARLLPDVRIAGITVRAPVGVGGTFAEPRIGVDPGRAMTRVMGDTVANRLWRNSTVEWLRGQAGAAGPAGDCGAALRLARMGADGPVPPPVAVVPGVPRELQGTTQDILRGLGGILGGGRR</sequence>
<name>A0ABS4AN15_9PROT</name>
<feature type="domain" description="AsmA" evidence="2">
    <location>
        <begin position="1"/>
        <end position="176"/>
    </location>
</feature>
<organism evidence="3 4">
    <name type="scientific">Roseomonas nitratireducens</name>
    <dbReference type="NCBI Taxonomy" id="2820810"/>
    <lineage>
        <taxon>Bacteria</taxon>
        <taxon>Pseudomonadati</taxon>
        <taxon>Pseudomonadota</taxon>
        <taxon>Alphaproteobacteria</taxon>
        <taxon>Acetobacterales</taxon>
        <taxon>Roseomonadaceae</taxon>
        <taxon>Roseomonas</taxon>
    </lineage>
</organism>
<dbReference type="RefSeq" id="WP_209349983.1">
    <property type="nucleotide sequence ID" value="NZ_JAGIYZ010000001.1"/>
</dbReference>
<comment type="caution">
    <text evidence="3">The sequence shown here is derived from an EMBL/GenBank/DDBJ whole genome shotgun (WGS) entry which is preliminary data.</text>
</comment>
<dbReference type="PANTHER" id="PTHR30441">
    <property type="entry name" value="DUF748 DOMAIN-CONTAINING PROTEIN"/>
    <property type="match status" value="1"/>
</dbReference>
<evidence type="ECO:0000259" key="2">
    <source>
        <dbReference type="Pfam" id="PF05170"/>
    </source>
</evidence>
<evidence type="ECO:0000313" key="4">
    <source>
        <dbReference type="Proteomes" id="UP000680815"/>
    </source>
</evidence>
<accession>A0ABS4AN15</accession>
<dbReference type="Pfam" id="PF05170">
    <property type="entry name" value="AsmA"/>
    <property type="match status" value="1"/>
</dbReference>
<gene>
    <name evidence="3" type="ORF">J5Y09_01745</name>
</gene>
<dbReference type="Proteomes" id="UP000680815">
    <property type="component" value="Unassembled WGS sequence"/>
</dbReference>